<feature type="compositionally biased region" description="Basic residues" evidence="1">
    <location>
        <begin position="137"/>
        <end position="149"/>
    </location>
</feature>
<organism evidence="2">
    <name type="scientific">uncultured Nocardioides sp</name>
    <dbReference type="NCBI Taxonomy" id="198441"/>
    <lineage>
        <taxon>Bacteria</taxon>
        <taxon>Bacillati</taxon>
        <taxon>Actinomycetota</taxon>
        <taxon>Actinomycetes</taxon>
        <taxon>Propionibacteriales</taxon>
        <taxon>Nocardioidaceae</taxon>
        <taxon>Nocardioides</taxon>
        <taxon>environmental samples</taxon>
    </lineage>
</organism>
<gene>
    <name evidence="2" type="ORF">AVDCRST_MAG32-2024</name>
</gene>
<feature type="region of interest" description="Disordered" evidence="1">
    <location>
        <begin position="118"/>
        <end position="401"/>
    </location>
</feature>
<evidence type="ECO:0000313" key="2">
    <source>
        <dbReference type="EMBL" id="CAA9386751.1"/>
    </source>
</evidence>
<feature type="compositionally biased region" description="Basic residues" evidence="1">
    <location>
        <begin position="229"/>
        <end position="246"/>
    </location>
</feature>
<feature type="non-terminal residue" evidence="2">
    <location>
        <position position="401"/>
    </location>
</feature>
<proteinExistence type="predicted"/>
<name>A0A6J4NJK7_9ACTN</name>
<feature type="compositionally biased region" description="Basic and acidic residues" evidence="1">
    <location>
        <begin position="341"/>
        <end position="353"/>
    </location>
</feature>
<feature type="non-terminal residue" evidence="2">
    <location>
        <position position="1"/>
    </location>
</feature>
<feature type="compositionally biased region" description="Basic and acidic residues" evidence="1">
    <location>
        <begin position="53"/>
        <end position="62"/>
    </location>
</feature>
<feature type="region of interest" description="Disordered" evidence="1">
    <location>
        <begin position="1"/>
        <end position="65"/>
    </location>
</feature>
<feature type="compositionally biased region" description="Basic and acidic residues" evidence="1">
    <location>
        <begin position="254"/>
        <end position="269"/>
    </location>
</feature>
<protein>
    <submittedName>
        <fullName evidence="2">Uncharacterized protein</fullName>
    </submittedName>
</protein>
<dbReference type="AlphaFoldDB" id="A0A6J4NJK7"/>
<feature type="compositionally biased region" description="Basic and acidic residues" evidence="1">
    <location>
        <begin position="383"/>
        <end position="401"/>
    </location>
</feature>
<dbReference type="EMBL" id="CADCUM010000085">
    <property type="protein sequence ID" value="CAA9386751.1"/>
    <property type="molecule type" value="Genomic_DNA"/>
</dbReference>
<accession>A0A6J4NJK7</accession>
<reference evidence="2" key="1">
    <citation type="submission" date="2020-02" db="EMBL/GenBank/DDBJ databases">
        <authorList>
            <person name="Meier V. D."/>
        </authorList>
    </citation>
    <scope>NUCLEOTIDE SEQUENCE</scope>
    <source>
        <strain evidence="2">AVDCRST_MAG32</strain>
    </source>
</reference>
<sequence length="401" mass="44056">DRDDRPSAGVRRPGEQARAAGGELPRTGHLAADAGRDAGRHRHRAGARCAAGRAERPRHGRDPALPVLLPGRLLLRGVRRGVVVVQRARPGVGRQLEPDQHHPGALRAADLRRARRLAGLPRRPLQHRRPGPDGRRLPRRRLHRVHLRPPARPPHAGGAGRGNPRWGAVGRHRRLPQGPDRCPRGDHDDHAQLPRGVHPPLRPRQGGLPARGQRQPPVAPGRRLGDVRQRRRHPPRRPAGVRRSGRRVVAAGAQHDRFRDARGRREPRGVPHGRHERRQGVHAGDGGRGSPRRTGRDDAGPGRPGLDQPDAGRHHRLRRDHGGPPRAGHAARHRPGRAALRRPERGRRGDAGVRGDSQGAGRGAAGTDRAVRGRARTGARTDQAARDRRRLDRHGEGMGRM</sequence>
<feature type="compositionally biased region" description="Basic and acidic residues" evidence="1">
    <location>
        <begin position="181"/>
        <end position="192"/>
    </location>
</feature>
<evidence type="ECO:0000256" key="1">
    <source>
        <dbReference type="SAM" id="MobiDB-lite"/>
    </source>
</evidence>
<feature type="compositionally biased region" description="Basic residues" evidence="1">
    <location>
        <begin position="329"/>
        <end position="340"/>
    </location>
</feature>